<dbReference type="GO" id="GO:0007021">
    <property type="term" value="P:tubulin complex assembly"/>
    <property type="evidence" value="ECO:0007669"/>
    <property type="project" value="InterPro"/>
</dbReference>
<sequence length="613" mass="67892">MDVPEADVDIKLQKISADLLSDFDRSLPHFLWKPDGHGGTRVRSRVRAKETFRLTSALLDPFQELPQLLDPYLPKWIPLLAEAFLKHLQTRHRGKTLSSRSKLLIRGEKVIVRFLNVEAKYLELLLLAIEESEQASTDEDSLGKWSWEERYVVLLWLSHLLLAPFDLSTISSVDLQDITAPEIPGMVWPDNLPAITVRMIPLAIKYIGTPGKERDAAKALLVRMATRRDMQQLGVLESLVNWSLASLRLQKDRSPQTTYFYLGILSFLAGVLRSSSDTSDMNPYLSSIFYAIHAIATGENELSKTIVSFALARKMILKVIRSVVVLLLRQTPQDMASTEITETAIGYFLDCVADNDTPVRFAASKSLSIITLKLDPEMASQVVEAVLESLNRNVLWTRPAGGKPVRDLSAVNNLEWHGLMLTLSHLLYRRSPPAEKLSDIVHALLLGLSFEQRSMSGGSIGANVRDAACFGIWALARRYASDELLAIPTQSVFAAKAHPATSSILQVLGTELVVTASLDPAGNIRRGASAALQELIGRHPDTVDQGIWVVQTVDYHAVARRSRAVEEVAVNATRLSNQYGEAIIDTLLGWRGIGDLDALSRRVSGTAFGVFNF</sequence>
<accession>A0A428THK5</accession>
<dbReference type="GO" id="GO:0000226">
    <property type="term" value="P:microtubule cytoskeleton organization"/>
    <property type="evidence" value="ECO:0007669"/>
    <property type="project" value="TreeGrafter"/>
</dbReference>
<organism evidence="2 3">
    <name type="scientific">Fusarium oligoseptatum</name>
    <dbReference type="NCBI Taxonomy" id="2604345"/>
    <lineage>
        <taxon>Eukaryota</taxon>
        <taxon>Fungi</taxon>
        <taxon>Dikarya</taxon>
        <taxon>Ascomycota</taxon>
        <taxon>Pezizomycotina</taxon>
        <taxon>Sordariomycetes</taxon>
        <taxon>Hypocreomycetidae</taxon>
        <taxon>Hypocreales</taxon>
        <taxon>Nectriaceae</taxon>
        <taxon>Fusarium</taxon>
        <taxon>Fusarium solani species complex</taxon>
    </lineage>
</organism>
<keyword evidence="3" id="KW-1185">Reference proteome</keyword>
<dbReference type="SUPFAM" id="SSF48371">
    <property type="entry name" value="ARM repeat"/>
    <property type="match status" value="2"/>
</dbReference>
<gene>
    <name evidence="2" type="ORF">CEP52_008542</name>
</gene>
<dbReference type="InterPro" id="IPR011989">
    <property type="entry name" value="ARM-like"/>
</dbReference>
<dbReference type="GO" id="GO:0005096">
    <property type="term" value="F:GTPase activator activity"/>
    <property type="evidence" value="ECO:0007669"/>
    <property type="project" value="InterPro"/>
</dbReference>
<dbReference type="EMBL" id="NKCK01000084">
    <property type="protein sequence ID" value="RSM01455.1"/>
    <property type="molecule type" value="Genomic_DNA"/>
</dbReference>
<dbReference type="InterPro" id="IPR016024">
    <property type="entry name" value="ARM-type_fold"/>
</dbReference>
<dbReference type="GO" id="GO:0007023">
    <property type="term" value="P:post-chaperonin tubulin folding pathway"/>
    <property type="evidence" value="ECO:0007669"/>
    <property type="project" value="InterPro"/>
</dbReference>
<dbReference type="InterPro" id="IPR033162">
    <property type="entry name" value="TBCD"/>
</dbReference>
<dbReference type="PANTHER" id="PTHR12658:SF0">
    <property type="entry name" value="TUBULIN-SPECIFIC CHAPERONE D"/>
    <property type="match status" value="1"/>
</dbReference>
<dbReference type="GO" id="GO:0048487">
    <property type="term" value="F:beta-tubulin binding"/>
    <property type="evidence" value="ECO:0007669"/>
    <property type="project" value="InterPro"/>
</dbReference>
<name>A0A428THK5_9HYPO</name>
<dbReference type="STRING" id="1325735.A0A428THK5"/>
<comment type="caution">
    <text evidence="2">The sequence shown here is derived from an EMBL/GenBank/DDBJ whole genome shotgun (WGS) entry which is preliminary data.</text>
</comment>
<dbReference type="Gene3D" id="1.25.10.10">
    <property type="entry name" value="Leucine-rich Repeat Variant"/>
    <property type="match status" value="1"/>
</dbReference>
<dbReference type="Proteomes" id="UP000287144">
    <property type="component" value="Unassembled WGS sequence"/>
</dbReference>
<reference evidence="2 3" key="1">
    <citation type="submission" date="2017-06" db="EMBL/GenBank/DDBJ databases">
        <title>Comparative genomic analysis of Ambrosia Fusariam Clade fungi.</title>
        <authorList>
            <person name="Stajich J.E."/>
            <person name="Carrillo J."/>
            <person name="Kijimoto T."/>
            <person name="Eskalen A."/>
            <person name="O'Donnell K."/>
            <person name="Kasson M."/>
        </authorList>
    </citation>
    <scope>NUCLEOTIDE SEQUENCE [LARGE SCALE GENOMIC DNA]</scope>
    <source>
        <strain evidence="2 3">NRRL62579</strain>
    </source>
</reference>
<evidence type="ECO:0000259" key="1">
    <source>
        <dbReference type="Pfam" id="PF25767"/>
    </source>
</evidence>
<dbReference type="Pfam" id="PF25767">
    <property type="entry name" value="ARM_TBCD_2nd"/>
    <property type="match status" value="1"/>
</dbReference>
<evidence type="ECO:0000313" key="2">
    <source>
        <dbReference type="EMBL" id="RSM01455.1"/>
    </source>
</evidence>
<dbReference type="AlphaFoldDB" id="A0A428THK5"/>
<dbReference type="PANTHER" id="PTHR12658">
    <property type="entry name" value="BETA-TUBULIN COFACTOR D"/>
    <property type="match status" value="1"/>
</dbReference>
<dbReference type="Pfam" id="PF23579">
    <property type="entry name" value="ARM_TBCD"/>
    <property type="match status" value="1"/>
</dbReference>
<evidence type="ECO:0000313" key="3">
    <source>
        <dbReference type="Proteomes" id="UP000287144"/>
    </source>
</evidence>
<proteinExistence type="predicted"/>
<protein>
    <recommendedName>
        <fullName evidence="1">Tubulin-folding cofactor D ARM repeats domain-containing protein</fullName>
    </recommendedName>
</protein>
<feature type="domain" description="Tubulin-folding cofactor D ARM repeats" evidence="1">
    <location>
        <begin position="332"/>
        <end position="547"/>
    </location>
</feature>
<dbReference type="InterPro" id="IPR058033">
    <property type="entry name" value="ARM_TBCD_2nd"/>
</dbReference>